<sequence length="206" mass="22831">MLLKKMLIYLTGITITYFGTALVVKSALGAGFWSALYVGLSDFIGLTVGFWFASFQFLIVLVNAYLKKQSIEWSAIVPIIIESVLFTFWLEFVLQNLSLTDAFMLTKISAFLSGMICASFGIALYIQTGFTRAPVDELFLAISQRFKLKIGLAQSLIASTVTLISYLIGGPVGIGTALTIFIFGPCIQFWYNRLSTVSVRYFSEAR</sequence>
<comment type="caution">
    <text evidence="2">The sequence shown here is derived from an EMBL/GenBank/DDBJ whole genome shotgun (WGS) entry which is preliminary data.</text>
</comment>
<organism evidence="2 3">
    <name type="scientific">Pontibacillus yanchengensis</name>
    <dbReference type="NCBI Taxonomy" id="462910"/>
    <lineage>
        <taxon>Bacteria</taxon>
        <taxon>Bacillati</taxon>
        <taxon>Bacillota</taxon>
        <taxon>Bacilli</taxon>
        <taxon>Bacillales</taxon>
        <taxon>Bacillaceae</taxon>
        <taxon>Pontibacillus</taxon>
    </lineage>
</organism>
<keyword evidence="1" id="KW-0472">Membrane</keyword>
<feature type="transmembrane region" description="Helical" evidence="1">
    <location>
        <begin position="43"/>
        <end position="66"/>
    </location>
</feature>
<keyword evidence="1" id="KW-1133">Transmembrane helix</keyword>
<name>A0A6I5A0A8_9BACI</name>
<proteinExistence type="predicted"/>
<protein>
    <recommendedName>
        <fullName evidence="4">YitT family protein</fullName>
    </recommendedName>
</protein>
<feature type="transmembrane region" description="Helical" evidence="1">
    <location>
        <begin position="7"/>
        <end position="37"/>
    </location>
</feature>
<dbReference type="PANTHER" id="PTHR40078:SF1">
    <property type="entry name" value="INTEGRAL MEMBRANE PROTEIN"/>
    <property type="match status" value="1"/>
</dbReference>
<keyword evidence="1" id="KW-0812">Transmembrane</keyword>
<evidence type="ECO:0000313" key="3">
    <source>
        <dbReference type="Proteomes" id="UP000468638"/>
    </source>
</evidence>
<dbReference type="Proteomes" id="UP000468638">
    <property type="component" value="Unassembled WGS sequence"/>
</dbReference>
<evidence type="ECO:0000313" key="2">
    <source>
        <dbReference type="EMBL" id="MYL33612.1"/>
    </source>
</evidence>
<feature type="transmembrane region" description="Helical" evidence="1">
    <location>
        <begin position="146"/>
        <end position="168"/>
    </location>
</feature>
<dbReference type="Pfam" id="PF19700">
    <property type="entry name" value="DUF6198"/>
    <property type="match status" value="1"/>
</dbReference>
<dbReference type="InterPro" id="IPR038750">
    <property type="entry name" value="YczE/YyaS-like"/>
</dbReference>
<gene>
    <name evidence="2" type="ORF">GLW05_08380</name>
</gene>
<dbReference type="AlphaFoldDB" id="A0A6I5A0A8"/>
<reference evidence="2 3" key="1">
    <citation type="submission" date="2019-11" db="EMBL/GenBank/DDBJ databases">
        <title>Genome sequences of 17 halophilic strains isolated from different environments.</title>
        <authorList>
            <person name="Furrow R.E."/>
        </authorList>
    </citation>
    <scope>NUCLEOTIDE SEQUENCE [LARGE SCALE GENOMIC DNA]</scope>
    <source>
        <strain evidence="2 3">22514_16_FS</strain>
    </source>
</reference>
<evidence type="ECO:0000256" key="1">
    <source>
        <dbReference type="SAM" id="Phobius"/>
    </source>
</evidence>
<feature type="transmembrane region" description="Helical" evidence="1">
    <location>
        <begin position="73"/>
        <end position="90"/>
    </location>
</feature>
<accession>A0A6I5A0A8</accession>
<evidence type="ECO:0008006" key="4">
    <source>
        <dbReference type="Google" id="ProtNLM"/>
    </source>
</evidence>
<feature type="transmembrane region" description="Helical" evidence="1">
    <location>
        <begin position="102"/>
        <end position="126"/>
    </location>
</feature>
<dbReference type="EMBL" id="WMEQ01000005">
    <property type="protein sequence ID" value="MYL33612.1"/>
    <property type="molecule type" value="Genomic_DNA"/>
</dbReference>
<dbReference type="PANTHER" id="PTHR40078">
    <property type="entry name" value="INTEGRAL MEMBRANE PROTEIN-RELATED"/>
    <property type="match status" value="1"/>
</dbReference>
<dbReference type="RefSeq" id="WP_160848923.1">
    <property type="nucleotide sequence ID" value="NZ_WMEQ01000005.1"/>
</dbReference>
<feature type="transmembrane region" description="Helical" evidence="1">
    <location>
        <begin position="174"/>
        <end position="191"/>
    </location>
</feature>
<dbReference type="OrthoDB" id="1902994at2"/>